<dbReference type="FunFam" id="1.25.40.1040:FF:000001">
    <property type="entry name" value="N-alpha-acetyltransferase 15, NatA auxiliary subunit"/>
    <property type="match status" value="1"/>
</dbReference>
<dbReference type="Proteomes" id="UP000472265">
    <property type="component" value="Chromosome 1"/>
</dbReference>
<sequence length="779" mass="91314">VCSKNLSCWHVYGLLQRSDKKYDEAIKCYRNALKWDKDNLQILRDLSLLQIQMRDLEGYRETRYQLLQLRPAQRASWIGYAIAYHLLEDYEMAAKIIEEFRKTQQVRPNKVDYEYSELLLYQNQVLREAGLHKEALEHLSNYEKQICDKLAVEETRGELLLNLERLDEATEVYRRLQERNPENWSYYHGLEKALKPSSVEERHKIYEDAWEKFPKGLVPRRLPLTFLSGDKFRECLDRYLRMNFSKGCPPVFTTLKSLYKDKEKVAIIEELVVSYETTLKSYDGKEEPPTTLLWVQYFLAQHYDMIGQQTLSLEYINAAIESTPTLIELFLIKAKIYKHAGNIKEAAQWMDEAQALDTADRFINSKCAKYMLKAGMIKEAEEMCSKFTREGASAVENLNEMQCMWFQTECALAYKSMNKFGEALKKCHEIERHFVEITDDQFDFHTYCMRKMTLRSYVDLLKLEDVLRMHPFYYKAAVTAIQIYLSLHDNPLTDDSKELQADTANLSDKELKKLRNKQRRAQKKAQLEEEKKNAEKEKQLKNQKKKKEDDDEEIGGPKEELIPDKLVKVENPLEEAVKFLMPLKHLVKDKIDTHLMAFEIYFRKEKYLLMLQSVKRALAIDPDDPWLHQCLVRFFKGVSESKELPETVRTVLKQEITRLFGDSNAKSFNQAYLTKHSNSIPHRLAVAQSIANILALTHCRLLTYFPFSFVFPLQICTETLECLRNGIFGDSKERVESYRAECHKLFPYTLAFTPPGYEENTKIANGDVSTETEELANEM</sequence>
<feature type="repeat" description="TPR" evidence="3">
    <location>
        <begin position="6"/>
        <end position="39"/>
    </location>
</feature>
<feature type="region of interest" description="Disordered" evidence="4">
    <location>
        <begin position="510"/>
        <end position="557"/>
    </location>
</feature>
<dbReference type="AlphaFoldDB" id="A0A671YUH9"/>
<name>A0A671YUH9_SPAAU</name>
<dbReference type="PANTHER" id="PTHR22767">
    <property type="entry name" value="N-TERMINAL ACETYLTRANSFERASE-RELATED"/>
    <property type="match status" value="1"/>
</dbReference>
<dbReference type="Pfam" id="PF12569">
    <property type="entry name" value="NatA_aux_su"/>
    <property type="match status" value="1"/>
</dbReference>
<dbReference type="PIRSF" id="PIRSF000422">
    <property type="entry name" value="N-terminal-AcTrfase-A_aux_su"/>
    <property type="match status" value="1"/>
</dbReference>
<protein>
    <submittedName>
        <fullName evidence="5">N-alpha-acetyltransferase 15, NatA auxiliary subunit</fullName>
    </submittedName>
</protein>
<keyword evidence="1" id="KW-0677">Repeat</keyword>
<evidence type="ECO:0000256" key="2">
    <source>
        <dbReference type="ARBA" id="ARBA00022803"/>
    </source>
</evidence>
<feature type="compositionally biased region" description="Basic residues" evidence="4">
    <location>
        <begin position="514"/>
        <end position="523"/>
    </location>
</feature>
<evidence type="ECO:0000313" key="5">
    <source>
        <dbReference type="Ensembl" id="ENSSAUP00010066508.1"/>
    </source>
</evidence>
<dbReference type="Pfam" id="PF13181">
    <property type="entry name" value="TPR_8"/>
    <property type="match status" value="1"/>
</dbReference>
<dbReference type="SMART" id="SM00028">
    <property type="entry name" value="TPR"/>
    <property type="match status" value="6"/>
</dbReference>
<dbReference type="InterPro" id="IPR019734">
    <property type="entry name" value="TPR_rpt"/>
</dbReference>
<gene>
    <name evidence="5" type="primary">NAA15</name>
</gene>
<dbReference type="Ensembl" id="ENSSAUT00010069645.1">
    <property type="protein sequence ID" value="ENSSAUP00010066508.1"/>
    <property type="gene ID" value="ENSSAUG00010026407.1"/>
</dbReference>
<feature type="compositionally biased region" description="Basic and acidic residues" evidence="4">
    <location>
        <begin position="525"/>
        <end position="540"/>
    </location>
</feature>
<dbReference type="GO" id="GO:0031415">
    <property type="term" value="C:NatA complex"/>
    <property type="evidence" value="ECO:0007669"/>
    <property type="project" value="TreeGrafter"/>
</dbReference>
<dbReference type="FunFam" id="1.25.40.1010:FF:000001">
    <property type="entry name" value="N-alpha-acetyltransferase 15, NatA auxiliary subunit"/>
    <property type="match status" value="1"/>
</dbReference>
<dbReference type="GeneTree" id="ENSGT00950000183174"/>
<accession>A0A671YUH9</accession>
<evidence type="ECO:0000256" key="3">
    <source>
        <dbReference type="PROSITE-ProRule" id="PRU00339"/>
    </source>
</evidence>
<keyword evidence="6" id="KW-1185">Reference proteome</keyword>
<proteinExistence type="predicted"/>
<feature type="repeat" description="TPR" evidence="3">
    <location>
        <begin position="150"/>
        <end position="183"/>
    </location>
</feature>
<reference evidence="5" key="1">
    <citation type="submission" date="2021-04" db="EMBL/GenBank/DDBJ databases">
        <authorList>
            <consortium name="Wellcome Sanger Institute Data Sharing"/>
        </authorList>
    </citation>
    <scope>NUCLEOTIDE SEQUENCE [LARGE SCALE GENOMIC DNA]</scope>
</reference>
<dbReference type="Gene3D" id="1.25.40.1040">
    <property type="match status" value="1"/>
</dbReference>
<keyword evidence="2 3" id="KW-0802">TPR repeat</keyword>
<evidence type="ECO:0000256" key="4">
    <source>
        <dbReference type="SAM" id="MobiDB-lite"/>
    </source>
</evidence>
<dbReference type="PANTHER" id="PTHR22767:SF6">
    <property type="entry name" value="N-ALPHA-ACETYLTRANSFERASE 15, NATA AUXILIARY SUBUNIT"/>
    <property type="match status" value="1"/>
</dbReference>
<reference evidence="5" key="3">
    <citation type="submission" date="2025-09" db="UniProtKB">
        <authorList>
            <consortium name="Ensembl"/>
        </authorList>
    </citation>
    <scope>IDENTIFICATION</scope>
</reference>
<dbReference type="InterPro" id="IPR011990">
    <property type="entry name" value="TPR-like_helical_dom_sf"/>
</dbReference>
<dbReference type="SUPFAM" id="SSF48452">
    <property type="entry name" value="TPR-like"/>
    <property type="match status" value="2"/>
</dbReference>
<evidence type="ECO:0000256" key="1">
    <source>
        <dbReference type="ARBA" id="ARBA00022737"/>
    </source>
</evidence>
<dbReference type="PROSITE" id="PS50005">
    <property type="entry name" value="TPR"/>
    <property type="match status" value="2"/>
</dbReference>
<reference evidence="5" key="2">
    <citation type="submission" date="2025-08" db="UniProtKB">
        <authorList>
            <consortium name="Ensembl"/>
        </authorList>
    </citation>
    <scope>IDENTIFICATION</scope>
</reference>
<dbReference type="InterPro" id="IPR021183">
    <property type="entry name" value="NatA_aux_su"/>
</dbReference>
<evidence type="ECO:0000313" key="6">
    <source>
        <dbReference type="Proteomes" id="UP000472265"/>
    </source>
</evidence>
<organism evidence="5 6">
    <name type="scientific">Sparus aurata</name>
    <name type="common">Gilthead sea bream</name>
    <dbReference type="NCBI Taxonomy" id="8175"/>
    <lineage>
        <taxon>Eukaryota</taxon>
        <taxon>Metazoa</taxon>
        <taxon>Chordata</taxon>
        <taxon>Craniata</taxon>
        <taxon>Vertebrata</taxon>
        <taxon>Euteleostomi</taxon>
        <taxon>Actinopterygii</taxon>
        <taxon>Neopterygii</taxon>
        <taxon>Teleostei</taxon>
        <taxon>Neoteleostei</taxon>
        <taxon>Acanthomorphata</taxon>
        <taxon>Eupercaria</taxon>
        <taxon>Spariformes</taxon>
        <taxon>Sparidae</taxon>
        <taxon>Sparus</taxon>
    </lineage>
</organism>
<dbReference type="Gene3D" id="1.25.40.1010">
    <property type="match status" value="1"/>
</dbReference>